<dbReference type="OrthoDB" id="1939479at2759"/>
<gene>
    <name evidence="2" type="ORF">BU14_0228s0007</name>
</gene>
<feature type="region of interest" description="Disordered" evidence="1">
    <location>
        <begin position="425"/>
        <end position="529"/>
    </location>
</feature>
<proteinExistence type="predicted"/>
<evidence type="ECO:0000313" key="2">
    <source>
        <dbReference type="EMBL" id="OSX75658.1"/>
    </source>
</evidence>
<feature type="region of interest" description="Disordered" evidence="1">
    <location>
        <begin position="617"/>
        <end position="667"/>
    </location>
</feature>
<keyword evidence="3" id="KW-1185">Reference proteome</keyword>
<feature type="compositionally biased region" description="Low complexity" evidence="1">
    <location>
        <begin position="464"/>
        <end position="495"/>
    </location>
</feature>
<feature type="region of interest" description="Disordered" evidence="1">
    <location>
        <begin position="237"/>
        <end position="271"/>
    </location>
</feature>
<feature type="compositionally biased region" description="Pro residues" evidence="1">
    <location>
        <begin position="866"/>
        <end position="876"/>
    </location>
</feature>
<feature type="compositionally biased region" description="Low complexity" evidence="1">
    <location>
        <begin position="503"/>
        <end position="527"/>
    </location>
</feature>
<feature type="region of interest" description="Disordered" evidence="1">
    <location>
        <begin position="832"/>
        <end position="882"/>
    </location>
</feature>
<reference evidence="2 3" key="1">
    <citation type="submission" date="2017-03" db="EMBL/GenBank/DDBJ databases">
        <title>WGS assembly of Porphyra umbilicalis.</title>
        <authorList>
            <person name="Brawley S.H."/>
            <person name="Blouin N.A."/>
            <person name="Ficko-Blean E."/>
            <person name="Wheeler G.L."/>
            <person name="Lohr M."/>
            <person name="Goodson H.V."/>
            <person name="Jenkins J.W."/>
            <person name="Blaby-Haas C.E."/>
            <person name="Helliwell K.E."/>
            <person name="Chan C."/>
            <person name="Marriage T."/>
            <person name="Bhattacharya D."/>
            <person name="Klein A.S."/>
            <person name="Badis Y."/>
            <person name="Brodie J."/>
            <person name="Cao Y."/>
            <person name="Collen J."/>
            <person name="Dittami S.M."/>
            <person name="Gachon C.M."/>
            <person name="Green B.R."/>
            <person name="Karpowicz S."/>
            <person name="Kim J.W."/>
            <person name="Kudahl U."/>
            <person name="Lin S."/>
            <person name="Michel G."/>
            <person name="Mittag M."/>
            <person name="Olson B.J."/>
            <person name="Pangilinan J."/>
            <person name="Peng Y."/>
            <person name="Qiu H."/>
            <person name="Shu S."/>
            <person name="Singer J.T."/>
            <person name="Smith A.G."/>
            <person name="Sprecher B.N."/>
            <person name="Wagner V."/>
            <person name="Wang W."/>
            <person name="Wang Z.-Y."/>
            <person name="Yan J."/>
            <person name="Yarish C."/>
            <person name="Zoeuner-Riek S."/>
            <person name="Zhuang Y."/>
            <person name="Zou Y."/>
            <person name="Lindquist E.A."/>
            <person name="Grimwood J."/>
            <person name="Barry K."/>
            <person name="Rokhsar D.S."/>
            <person name="Schmutz J."/>
            <person name="Stiller J.W."/>
            <person name="Grossman A.R."/>
            <person name="Prochnik S.E."/>
        </authorList>
    </citation>
    <scope>NUCLEOTIDE SEQUENCE [LARGE SCALE GENOMIC DNA]</scope>
    <source>
        <strain evidence="2">4086291</strain>
    </source>
</reference>
<dbReference type="Proteomes" id="UP000218209">
    <property type="component" value="Unassembled WGS sequence"/>
</dbReference>
<evidence type="ECO:0008006" key="4">
    <source>
        <dbReference type="Google" id="ProtNLM"/>
    </source>
</evidence>
<feature type="region of interest" description="Disordered" evidence="1">
    <location>
        <begin position="932"/>
        <end position="966"/>
    </location>
</feature>
<sequence length="1367" mass="144236">MGRVREPLFPHGMHSSLALLEELGEMGNRNTATILHRCSLKRPCKRSANWQMIVEGKCCVHKRHWENSGHGRRGRPCTHPVNIKFSWASGSEAVRWTPLERRLKPSVGVFPQPVPVRVPHAQGHPGPGHHWWRLTEHEGSAPPPITPPGGPFMGGGTRERGLQDWLAHIFSFSVGKFSFIDFFARCASRGFRAPGAGSATHPALLRRFPRAAMRVPPLSFTGLFALPARTMPYRLPADGGGGGGSSRRAPAVRCGGLPPATVTRPDSATRMGDDRPGADGVGGFDCSFDSQPPPPLQFSQLGSKAALPGVSQLLGCAVSSRGAWSQCEHLYSGIALAAPRADGPPLAPVPSSCLPPLGTSLEYAGSQGRGTCPMGEEGKATGVGEPWTMAGRACPATDAPAIGFSQPVTFPGLVRTALAKSRDLRFFTPPATPPPPSIGSPSAASFDVSLPPTAGSPPTHAIAPPTTGTVTTRAPTPDNEAPTPSTFTAPAATMTPPSPAAPGAPSSSSPATLSTRARSTPASPSPSLVGTEVKEVVPVSLGPSGTGLTQAIASLARQLIDGHRGPAKLTGFYAVLQTSTGVDGDSAKNTIIDCYGAGRSVEEKAMIMEEWRQRRAGIDGGGSSYGQGARRKEPATPSAQADKDAERSGSDVKNDQDGDAASGSSVAGEDDAYPIMTMSDPNVVPLLSTIQMGFKALKQAELNLLLSICGLRTYKQLTYNLVRGVFRLGFQALKVQGVRKGSFSWALATPPELLFNMWSLEGATVKADGEGFFAPGHTNARHQGGIDKKRFALCVAAHLCPFWSFTLRKFFIDNPINKVAVSKRFRGADDAFGKAKRKRGRQNGGFKLNNGNQDPPEDSGGDHPPKLPSPPKPPAADGPLPLTTVLPTSTCISIVSLTAEEFESMQRAEAELRVLLPRDLLKDAFRMLGTAGSSGSAGCSVDVDPPQAPSASAGDAPSGASTAAGGSAVGRQPVLYITVGKHAPMMCSTPTLVTMSGVHYLNQQLVLCPAFESWVKELTESTAKFPWELEFLVGVTLSVAAAADYVSASCSKRRVGDSAGRYFLVGAGSIGDVVGSRLYGGCTVAFYDVVYGGQRKYMTNGVLDAALVEMRLHSAVRMHASFVLMTGQSASLTVCTGEVVGEAVAIDRIKKIYDAMPNHHWISAEVVPGAPVGKINVFDSLAGGYPKEKELAVSRVKLFAREGDGYNCGPFALAHLWCAVNGHVLGEISGLVGDHPRLAILLTLLQCGKRYDDARQRELASSKRATGSGPVTAVTHMLVDRATGATGKTSNESKAVTHRHTTGNIRGLLHVHAFAAGSLGLHSTSDHGISINKHNSNMNLAKIGTDHRWNHAQRDAKPHNQQTIKSE</sequence>
<organism evidence="2 3">
    <name type="scientific">Porphyra umbilicalis</name>
    <name type="common">Purple laver</name>
    <name type="synonym">Red alga</name>
    <dbReference type="NCBI Taxonomy" id="2786"/>
    <lineage>
        <taxon>Eukaryota</taxon>
        <taxon>Rhodophyta</taxon>
        <taxon>Bangiophyceae</taxon>
        <taxon>Bangiales</taxon>
        <taxon>Bangiaceae</taxon>
        <taxon>Porphyra</taxon>
    </lineage>
</organism>
<evidence type="ECO:0000256" key="1">
    <source>
        <dbReference type="SAM" id="MobiDB-lite"/>
    </source>
</evidence>
<accession>A0A1X6P486</accession>
<feature type="compositionally biased region" description="Basic and acidic residues" evidence="1">
    <location>
        <begin position="641"/>
        <end position="656"/>
    </location>
</feature>
<dbReference type="EMBL" id="KV918896">
    <property type="protein sequence ID" value="OSX75658.1"/>
    <property type="molecule type" value="Genomic_DNA"/>
</dbReference>
<feature type="compositionally biased region" description="Low complexity" evidence="1">
    <location>
        <begin position="949"/>
        <end position="966"/>
    </location>
</feature>
<protein>
    <recommendedName>
        <fullName evidence="4">Ubiquitin-like protease family profile domain-containing protein</fullName>
    </recommendedName>
</protein>
<name>A0A1X6P486_PORUM</name>
<evidence type="ECO:0000313" key="3">
    <source>
        <dbReference type="Proteomes" id="UP000218209"/>
    </source>
</evidence>